<dbReference type="Pfam" id="PF12874">
    <property type="entry name" value="zf-met"/>
    <property type="match status" value="1"/>
</dbReference>
<dbReference type="AlphaFoldDB" id="A0A317STH7"/>
<dbReference type="SMART" id="SM00355">
    <property type="entry name" value="ZnF_C2H2"/>
    <property type="match status" value="2"/>
</dbReference>
<sequence>MSRPNHNQHNLPEGSANLYSCHQSNGDLVAYDYGDSGPERGIIVLLDELDSHGSLEPPPQTGGADLGSRLETSHTSFTNLSNTDGNSLAQEPRWANCQMYPSHLPRSLHACNTCGIKCKRQSDLDRHLKTARKHSVPGGPVCPETRCKYRARFTRVDNFKAHYKKQHGKSDDETDEFIQEWKARGRA</sequence>
<reference evidence="2 3" key="1">
    <citation type="submission" date="2018-03" db="EMBL/GenBank/DDBJ databases">
        <title>Genomes of Pezizomycetes fungi and the evolution of truffles.</title>
        <authorList>
            <person name="Murat C."/>
            <person name="Payen T."/>
            <person name="Noel B."/>
            <person name="Kuo A."/>
            <person name="Martin F.M."/>
        </authorList>
    </citation>
    <scope>NUCLEOTIDE SEQUENCE [LARGE SCALE GENOMIC DNA]</scope>
    <source>
        <strain evidence="2">091103-1</strain>
    </source>
</reference>
<evidence type="ECO:0000259" key="1">
    <source>
        <dbReference type="SMART" id="SM00355"/>
    </source>
</evidence>
<gene>
    <name evidence="2" type="ORF">C7212DRAFT_278372</name>
</gene>
<dbReference type="OrthoDB" id="8922241at2759"/>
<keyword evidence="3" id="KW-1185">Reference proteome</keyword>
<dbReference type="EMBL" id="PYWC01000027">
    <property type="protein sequence ID" value="PWW77070.1"/>
    <property type="molecule type" value="Genomic_DNA"/>
</dbReference>
<evidence type="ECO:0000313" key="3">
    <source>
        <dbReference type="Proteomes" id="UP000246991"/>
    </source>
</evidence>
<dbReference type="Proteomes" id="UP000246991">
    <property type="component" value="Unassembled WGS sequence"/>
</dbReference>
<accession>A0A317STH7</accession>
<proteinExistence type="predicted"/>
<feature type="domain" description="C2H2-type" evidence="1">
    <location>
        <begin position="109"/>
        <end position="134"/>
    </location>
</feature>
<dbReference type="InterPro" id="IPR013087">
    <property type="entry name" value="Znf_C2H2_type"/>
</dbReference>
<dbReference type="Gene3D" id="3.30.160.60">
    <property type="entry name" value="Classic Zinc Finger"/>
    <property type="match status" value="1"/>
</dbReference>
<evidence type="ECO:0000313" key="2">
    <source>
        <dbReference type="EMBL" id="PWW77070.1"/>
    </source>
</evidence>
<organism evidence="2 3">
    <name type="scientific">Tuber magnatum</name>
    <name type="common">white Piedmont truffle</name>
    <dbReference type="NCBI Taxonomy" id="42249"/>
    <lineage>
        <taxon>Eukaryota</taxon>
        <taxon>Fungi</taxon>
        <taxon>Dikarya</taxon>
        <taxon>Ascomycota</taxon>
        <taxon>Pezizomycotina</taxon>
        <taxon>Pezizomycetes</taxon>
        <taxon>Pezizales</taxon>
        <taxon>Tuberaceae</taxon>
        <taxon>Tuber</taxon>
    </lineage>
</organism>
<comment type="caution">
    <text evidence="2">The sequence shown here is derived from an EMBL/GenBank/DDBJ whole genome shotgun (WGS) entry which is preliminary data.</text>
</comment>
<name>A0A317STH7_9PEZI</name>
<feature type="domain" description="C2H2-type" evidence="1">
    <location>
        <begin position="140"/>
        <end position="167"/>
    </location>
</feature>
<protein>
    <recommendedName>
        <fullName evidence="1">C2H2-type domain-containing protein</fullName>
    </recommendedName>
</protein>